<dbReference type="PANTHER" id="PTHR14859">
    <property type="entry name" value="CALCOFLUOR WHITE HYPERSENSITIVE PROTEIN PRECURSOR"/>
    <property type="match status" value="1"/>
</dbReference>
<accession>A0A8T9T4G4</accession>
<evidence type="ECO:0000313" key="3">
    <source>
        <dbReference type="EMBL" id="UOR06976.1"/>
    </source>
</evidence>
<dbReference type="RefSeq" id="WP_245096386.1">
    <property type="nucleotide sequence ID" value="NZ_CP095053.1"/>
</dbReference>
<evidence type="ECO:0000256" key="1">
    <source>
        <dbReference type="SAM" id="SignalP"/>
    </source>
</evidence>
<dbReference type="PANTHER" id="PTHR14859:SF15">
    <property type="entry name" value="ENDONUCLEASE_EXONUCLEASE_PHOSPHATASE DOMAIN-CONTAINING PROTEIN"/>
    <property type="match status" value="1"/>
</dbReference>
<dbReference type="Gene3D" id="3.60.10.10">
    <property type="entry name" value="Endonuclease/exonuclease/phosphatase"/>
    <property type="match status" value="1"/>
</dbReference>
<evidence type="ECO:0000259" key="2">
    <source>
        <dbReference type="Pfam" id="PF03372"/>
    </source>
</evidence>
<feature type="signal peptide" evidence="1">
    <location>
        <begin position="1"/>
        <end position="21"/>
    </location>
</feature>
<dbReference type="GO" id="GO:0016020">
    <property type="term" value="C:membrane"/>
    <property type="evidence" value="ECO:0007669"/>
    <property type="project" value="GOC"/>
</dbReference>
<name>A0A8T9T4G4_9BACT</name>
<dbReference type="KEGG" id="haei:MUN82_07705"/>
<keyword evidence="3" id="KW-0378">Hydrolase</keyword>
<feature type="domain" description="Endonuclease/exonuclease/phosphatase" evidence="2">
    <location>
        <begin position="42"/>
        <end position="265"/>
    </location>
</feature>
<keyword evidence="3" id="KW-0540">Nuclease</keyword>
<dbReference type="EMBL" id="CP095053">
    <property type="protein sequence ID" value="UOR06976.1"/>
    <property type="molecule type" value="Genomic_DNA"/>
</dbReference>
<dbReference type="Proteomes" id="UP000829925">
    <property type="component" value="Chromosome"/>
</dbReference>
<keyword evidence="4" id="KW-1185">Reference proteome</keyword>
<reference evidence="3 4" key="1">
    <citation type="submission" date="2022-04" db="EMBL/GenBank/DDBJ databases">
        <title>Hymenobacter sp. isolated from the air.</title>
        <authorList>
            <person name="Won M."/>
            <person name="Lee C.-M."/>
            <person name="Woen H.-Y."/>
            <person name="Kwon S.-W."/>
        </authorList>
    </citation>
    <scope>NUCLEOTIDE SEQUENCE [LARGE SCALE GENOMIC DNA]</scope>
    <source>
        <strain evidence="4">5413 J-13</strain>
    </source>
</reference>
<dbReference type="InterPro" id="IPR051916">
    <property type="entry name" value="GPI-anchor_lipid_remodeler"/>
</dbReference>
<dbReference type="Pfam" id="PF03372">
    <property type="entry name" value="Exo_endo_phos"/>
    <property type="match status" value="1"/>
</dbReference>
<evidence type="ECO:0000313" key="4">
    <source>
        <dbReference type="Proteomes" id="UP000829925"/>
    </source>
</evidence>
<keyword evidence="1" id="KW-0732">Signal</keyword>
<sequence length="276" mass="29688">MKNLFSCLVPLLLACSATKSADPAPTPLAPAPAAAAPTLRVMSYNVHHCSPPSRPGVIDLPAIARTIEAQHPDVVMLQEIDVHTGRSGTSSHQARELAEQLHMHAYFGKAIPHDGGAYGVALLSRYPLQDTIVHRLPTQDGTNGEPRVLAAATITLPSGQKIRLGCTHLDAQRTDQNRQLQAAELVRLVQEEKLPFVVAGDFNAETSSPVMQQVTSALKPTCQSCAPTIPVVTPTKAIDFITFAPQARFQVVSHQVVAETYASDHRPVVAELRLSK</sequence>
<dbReference type="GO" id="GO:0006506">
    <property type="term" value="P:GPI anchor biosynthetic process"/>
    <property type="evidence" value="ECO:0007669"/>
    <property type="project" value="TreeGrafter"/>
</dbReference>
<dbReference type="InterPro" id="IPR036691">
    <property type="entry name" value="Endo/exonu/phosph_ase_sf"/>
</dbReference>
<dbReference type="GO" id="GO:0004519">
    <property type="term" value="F:endonuclease activity"/>
    <property type="evidence" value="ECO:0007669"/>
    <property type="project" value="UniProtKB-KW"/>
</dbReference>
<dbReference type="SUPFAM" id="SSF56219">
    <property type="entry name" value="DNase I-like"/>
    <property type="match status" value="1"/>
</dbReference>
<protein>
    <submittedName>
        <fullName evidence="3">Endonuclease/exonuclease/phosphatase family protein</fullName>
    </submittedName>
</protein>
<organism evidence="3 4">
    <name type="scientific">Hymenobacter aerilatus</name>
    <dbReference type="NCBI Taxonomy" id="2932251"/>
    <lineage>
        <taxon>Bacteria</taxon>
        <taxon>Pseudomonadati</taxon>
        <taxon>Bacteroidota</taxon>
        <taxon>Cytophagia</taxon>
        <taxon>Cytophagales</taxon>
        <taxon>Hymenobacteraceae</taxon>
        <taxon>Hymenobacter</taxon>
    </lineage>
</organism>
<feature type="chain" id="PRO_5035748241" evidence="1">
    <location>
        <begin position="22"/>
        <end position="276"/>
    </location>
</feature>
<dbReference type="InterPro" id="IPR005135">
    <property type="entry name" value="Endo/exonuclease/phosphatase"/>
</dbReference>
<proteinExistence type="predicted"/>
<keyword evidence="3" id="KW-0255">Endonuclease</keyword>
<dbReference type="AlphaFoldDB" id="A0A8T9T4G4"/>
<dbReference type="PROSITE" id="PS51257">
    <property type="entry name" value="PROKAR_LIPOPROTEIN"/>
    <property type="match status" value="1"/>
</dbReference>
<gene>
    <name evidence="3" type="ORF">MUN82_07705</name>
</gene>